<reference evidence="3" key="1">
    <citation type="journal article" date="2014" name="Int. J. Syst. Evol. Microbiol.">
        <title>Complete genome sequence of Corynebacterium casei LMG S-19264T (=DSM 44701T), isolated from a smear-ripened cheese.</title>
        <authorList>
            <consortium name="US DOE Joint Genome Institute (JGI-PGF)"/>
            <person name="Walter F."/>
            <person name="Albersmeier A."/>
            <person name="Kalinowski J."/>
            <person name="Ruckert C."/>
        </authorList>
    </citation>
    <scope>NUCLEOTIDE SEQUENCE</scope>
    <source>
        <strain evidence="3">CGMCC 1.15178</strain>
    </source>
</reference>
<evidence type="ECO:0000313" key="3">
    <source>
        <dbReference type="EMBL" id="GGD82690.1"/>
    </source>
</evidence>
<feature type="region of interest" description="Disordered" evidence="2">
    <location>
        <begin position="31"/>
        <end position="51"/>
    </location>
</feature>
<evidence type="ECO:0000256" key="2">
    <source>
        <dbReference type="SAM" id="MobiDB-lite"/>
    </source>
</evidence>
<keyword evidence="4" id="KW-1185">Reference proteome</keyword>
<accession>A0A916ZAP3</accession>
<dbReference type="EMBL" id="BMHP01000003">
    <property type="protein sequence ID" value="GGD82690.1"/>
    <property type="molecule type" value="Genomic_DNA"/>
</dbReference>
<comment type="caution">
    <text evidence="3">The sequence shown here is derived from an EMBL/GenBank/DDBJ whole genome shotgun (WGS) entry which is preliminary data.</text>
</comment>
<sequence>MNTRRKSHISKPFILFVLICMVIVGCSNNSGGKTSKEQTNGQSESKDPVKNAGKEIEKEIPYVEIWGNSGNFKKALEKDSPYSKWMIDNVGVGYFSPLVPWEGGTAYIQRLNTRIASNDLPDAFIPWQGIEGTLIAQGALADLTDYLPKYAPHIWNAIPEEIWNVVRTSDPTGQGRIFYLPRVELYQGYGSFIRQDWLDRVGKKVPTTKAEFEDVLQAFLDQDANGNGDPNDEIPISGREFGRWMDVLFGMYGIAMWEGFPMWDIYEGEITYSGVTSNMRDAILNLRDMYKKKLLDNETFLNSAADWSAKMNSDRMGAWFHINKNTTGPLDNIIKINPEVNLVAMPVPKVDGYEGFVTHIQINRPEFVIANKGEETVINVLKILDWIHDPANREENIYGVEGVDHEVVNGEKVLLPPDFEGNSAKIVGNFVFDLDSLLAQLDLEMKGLDEETLKIVKQRNQIVKDNQAYSKSIAGDGLPASVYEGYADIQNHTLYQEVMTKIIIGDYPIEKFDSFVNEWYKSGGEEVTKRVRDWYAQVSK</sequence>
<dbReference type="RefSeq" id="WP_188995297.1">
    <property type="nucleotide sequence ID" value="NZ_BMHP01000003.1"/>
</dbReference>
<dbReference type="PROSITE" id="PS51257">
    <property type="entry name" value="PROKAR_LIPOPROTEIN"/>
    <property type="match status" value="1"/>
</dbReference>
<dbReference type="InterPro" id="IPR050490">
    <property type="entry name" value="Bact_solute-bd_prot1"/>
</dbReference>
<dbReference type="Proteomes" id="UP000612456">
    <property type="component" value="Unassembled WGS sequence"/>
</dbReference>
<name>A0A916ZAP3_9BACL</name>
<evidence type="ECO:0000256" key="1">
    <source>
        <dbReference type="ARBA" id="ARBA00022729"/>
    </source>
</evidence>
<gene>
    <name evidence="3" type="ORF">GCM10010911_46060</name>
</gene>
<organism evidence="3 4">
    <name type="scientific">Paenibacillus nasutitermitis</name>
    <dbReference type="NCBI Taxonomy" id="1652958"/>
    <lineage>
        <taxon>Bacteria</taxon>
        <taxon>Bacillati</taxon>
        <taxon>Bacillota</taxon>
        <taxon>Bacilli</taxon>
        <taxon>Bacillales</taxon>
        <taxon>Paenibacillaceae</taxon>
        <taxon>Paenibacillus</taxon>
    </lineage>
</organism>
<dbReference type="AlphaFoldDB" id="A0A916ZAP3"/>
<protein>
    <recommendedName>
        <fullName evidence="5">ABC transporter substrate-binding protein</fullName>
    </recommendedName>
</protein>
<dbReference type="PANTHER" id="PTHR43649:SF33">
    <property type="entry name" value="POLYGALACTURONAN_RHAMNOGALACTURONAN-BINDING PROTEIN YTCQ"/>
    <property type="match status" value="1"/>
</dbReference>
<dbReference type="PANTHER" id="PTHR43649">
    <property type="entry name" value="ARABINOSE-BINDING PROTEIN-RELATED"/>
    <property type="match status" value="1"/>
</dbReference>
<dbReference type="Gene3D" id="3.40.190.10">
    <property type="entry name" value="Periplasmic binding protein-like II"/>
    <property type="match status" value="2"/>
</dbReference>
<evidence type="ECO:0000313" key="4">
    <source>
        <dbReference type="Proteomes" id="UP000612456"/>
    </source>
</evidence>
<proteinExistence type="predicted"/>
<feature type="compositionally biased region" description="Polar residues" evidence="2">
    <location>
        <begin position="31"/>
        <end position="43"/>
    </location>
</feature>
<keyword evidence="1" id="KW-0732">Signal</keyword>
<evidence type="ECO:0008006" key="5">
    <source>
        <dbReference type="Google" id="ProtNLM"/>
    </source>
</evidence>
<dbReference type="SUPFAM" id="SSF53850">
    <property type="entry name" value="Periplasmic binding protein-like II"/>
    <property type="match status" value="1"/>
</dbReference>
<reference evidence="3" key="2">
    <citation type="submission" date="2020-09" db="EMBL/GenBank/DDBJ databases">
        <authorList>
            <person name="Sun Q."/>
            <person name="Zhou Y."/>
        </authorList>
    </citation>
    <scope>NUCLEOTIDE SEQUENCE</scope>
    <source>
        <strain evidence="3">CGMCC 1.15178</strain>
    </source>
</reference>